<comment type="caution">
    <text evidence="1">The sequence shown here is derived from an EMBL/GenBank/DDBJ whole genome shotgun (WGS) entry which is preliminary data.</text>
</comment>
<dbReference type="NCBIfam" id="NF005677">
    <property type="entry name" value="PRK07471.1"/>
    <property type="match status" value="1"/>
</dbReference>
<dbReference type="Pfam" id="PF13177">
    <property type="entry name" value="DNA_pol3_delta2"/>
    <property type="match status" value="1"/>
</dbReference>
<reference evidence="1 2" key="1">
    <citation type="submission" date="2021-06" db="EMBL/GenBank/DDBJ databases">
        <title>Sphingomonas sp. XMGL2, whole genome shotgun sequencing project.</title>
        <authorList>
            <person name="Zhao G."/>
            <person name="Shen L."/>
        </authorList>
    </citation>
    <scope>NUCLEOTIDE SEQUENCE [LARGE SCALE GENOMIC DNA]</scope>
    <source>
        <strain evidence="1 2">XMGL2</strain>
    </source>
</reference>
<evidence type="ECO:0000313" key="2">
    <source>
        <dbReference type="Proteomes" id="UP000776276"/>
    </source>
</evidence>
<name>A0ABS6BG36_9SPHN</name>
<organism evidence="1 2">
    <name type="scientific">Sphingomonas quercus</name>
    <dbReference type="NCBI Taxonomy" id="2842451"/>
    <lineage>
        <taxon>Bacteria</taxon>
        <taxon>Pseudomonadati</taxon>
        <taxon>Pseudomonadota</taxon>
        <taxon>Alphaproteobacteria</taxon>
        <taxon>Sphingomonadales</taxon>
        <taxon>Sphingomonadaceae</taxon>
        <taxon>Sphingomonas</taxon>
    </lineage>
</organism>
<dbReference type="GO" id="GO:0003887">
    <property type="term" value="F:DNA-directed DNA polymerase activity"/>
    <property type="evidence" value="ECO:0007669"/>
    <property type="project" value="UniProtKB-EC"/>
</dbReference>
<dbReference type="PANTHER" id="PTHR11669:SF8">
    <property type="entry name" value="DNA POLYMERASE III SUBUNIT DELTA"/>
    <property type="match status" value="1"/>
</dbReference>
<dbReference type="PANTHER" id="PTHR11669">
    <property type="entry name" value="REPLICATION FACTOR C / DNA POLYMERASE III GAMMA-TAU SUBUNIT"/>
    <property type="match status" value="1"/>
</dbReference>
<dbReference type="InterPro" id="IPR050238">
    <property type="entry name" value="DNA_Rep/Repair_Clamp_Loader"/>
</dbReference>
<evidence type="ECO:0000313" key="1">
    <source>
        <dbReference type="EMBL" id="MBU3076254.1"/>
    </source>
</evidence>
<gene>
    <name evidence="1" type="ORF">KOF26_00100</name>
</gene>
<keyword evidence="1" id="KW-0548">Nucleotidyltransferase</keyword>
<keyword evidence="1" id="KW-0808">Transferase</keyword>
<dbReference type="RefSeq" id="WP_216318120.1">
    <property type="nucleotide sequence ID" value="NZ_JAHKRT010000001.1"/>
</dbReference>
<proteinExistence type="predicted"/>
<dbReference type="EMBL" id="JAHKRT010000001">
    <property type="protein sequence ID" value="MBU3076254.1"/>
    <property type="molecule type" value="Genomic_DNA"/>
</dbReference>
<dbReference type="EC" id="2.7.7.7" evidence="1"/>
<sequence>MTHLYGHAAAVDAFLSARASGRLHHAWLLAGPQGVGKARFADMAARRLLAEAAGPPVLAPGLELPGDHPIAHLFEAGSHPDFARLERLVRDRSDQLARNISVDQVRGLQRLLSTTPSLSEWRAIVVDSIDDMERSAANALLKNLEEPPANTVFLLVSHAPGRLLPTIRSRCRLLRFGRLDDADMTAALRDAMPEADAAEIASLAALGAGAPGSALRFAGLDIEALDQAMAALVTEGDPLNQRRAALARQLALKAAQPRYEMFLERAPSAIAEEARRRSGAALAEAIALWEKARALAGSAVRLSLDPQTTVFELGSMLAALAPQTQASR</sequence>
<dbReference type="Proteomes" id="UP000776276">
    <property type="component" value="Unassembled WGS sequence"/>
</dbReference>
<protein>
    <submittedName>
        <fullName evidence="1">DNA polymerase III subunit delta</fullName>
        <ecNumber evidence="1">2.7.7.7</ecNumber>
    </submittedName>
</protein>
<accession>A0ABS6BG36</accession>
<keyword evidence="2" id="KW-1185">Reference proteome</keyword>